<evidence type="ECO:0000256" key="3">
    <source>
        <dbReference type="ARBA" id="ARBA00022670"/>
    </source>
</evidence>
<protein>
    <submittedName>
        <fullName evidence="9">Signal peptide peptidase SppA</fullName>
    </submittedName>
</protein>
<dbReference type="InterPro" id="IPR047217">
    <property type="entry name" value="S49_SppA_67K_type_N"/>
</dbReference>
<organism evidence="9">
    <name type="scientific">Rhodothermus marinus</name>
    <name type="common">Rhodothermus obamensis</name>
    <dbReference type="NCBI Taxonomy" id="29549"/>
    <lineage>
        <taxon>Bacteria</taxon>
        <taxon>Pseudomonadati</taxon>
        <taxon>Rhodothermota</taxon>
        <taxon>Rhodothermia</taxon>
        <taxon>Rhodothermales</taxon>
        <taxon>Rhodothermaceae</taxon>
        <taxon>Rhodothermus</taxon>
    </lineage>
</organism>
<dbReference type="CDD" id="cd07018">
    <property type="entry name" value="S49_SppA_67K_type"/>
    <property type="match status" value="1"/>
</dbReference>
<keyword evidence="3" id="KW-0645">Protease</keyword>
<evidence type="ECO:0000256" key="4">
    <source>
        <dbReference type="ARBA" id="ARBA00022801"/>
    </source>
</evidence>
<name>A0A7V2F662_RHOMR</name>
<feature type="active site" description="Nucleophile" evidence="7">
    <location>
        <position position="395"/>
    </location>
</feature>
<feature type="domain" description="Peptidase S49" evidence="8">
    <location>
        <begin position="379"/>
        <end position="530"/>
    </location>
</feature>
<dbReference type="GO" id="GO:0016020">
    <property type="term" value="C:membrane"/>
    <property type="evidence" value="ECO:0007669"/>
    <property type="project" value="UniProtKB-SubCell"/>
</dbReference>
<reference evidence="9" key="1">
    <citation type="journal article" date="2020" name="mSystems">
        <title>Genome- and Community-Level Interaction Insights into Carbon Utilization and Element Cycling Functions of Hydrothermarchaeota in Hydrothermal Sediment.</title>
        <authorList>
            <person name="Zhou Z."/>
            <person name="Liu Y."/>
            <person name="Xu W."/>
            <person name="Pan J."/>
            <person name="Luo Z.H."/>
            <person name="Li M."/>
        </authorList>
    </citation>
    <scope>NUCLEOTIDE SEQUENCE [LARGE SCALE GENOMIC DNA]</scope>
    <source>
        <strain evidence="9">SpSt-143</strain>
    </source>
</reference>
<dbReference type="InterPro" id="IPR004634">
    <property type="entry name" value="Pept_S49_pIV"/>
</dbReference>
<dbReference type="InterPro" id="IPR029045">
    <property type="entry name" value="ClpP/crotonase-like_dom_sf"/>
</dbReference>
<evidence type="ECO:0000256" key="2">
    <source>
        <dbReference type="ARBA" id="ARBA00008683"/>
    </source>
</evidence>
<dbReference type="Gene3D" id="3.90.226.10">
    <property type="entry name" value="2-enoyl-CoA Hydratase, Chain A, domain 1"/>
    <property type="match status" value="3"/>
</dbReference>
<dbReference type="Pfam" id="PF01343">
    <property type="entry name" value="Peptidase_S49"/>
    <property type="match status" value="2"/>
</dbReference>
<comment type="subcellular location">
    <subcellularLocation>
        <location evidence="1">Membrane</location>
    </subcellularLocation>
</comment>
<dbReference type="GO" id="GO:0008236">
    <property type="term" value="F:serine-type peptidase activity"/>
    <property type="evidence" value="ECO:0007669"/>
    <property type="project" value="UniProtKB-KW"/>
</dbReference>
<accession>A0A7V2F662</accession>
<dbReference type="SUPFAM" id="SSF52096">
    <property type="entry name" value="ClpP/crotonase"/>
    <property type="match status" value="2"/>
</dbReference>
<dbReference type="CDD" id="cd07023">
    <property type="entry name" value="S49_Sppa_N_C"/>
    <property type="match status" value="1"/>
</dbReference>
<evidence type="ECO:0000256" key="1">
    <source>
        <dbReference type="ARBA" id="ARBA00004370"/>
    </source>
</evidence>
<evidence type="ECO:0000259" key="8">
    <source>
        <dbReference type="Pfam" id="PF01343"/>
    </source>
</evidence>
<dbReference type="PANTHER" id="PTHR33209:SF1">
    <property type="entry name" value="PEPTIDASE S49 DOMAIN-CONTAINING PROTEIN"/>
    <property type="match status" value="1"/>
</dbReference>
<dbReference type="EMBL" id="DSGB01000004">
    <property type="protein sequence ID" value="HER95752.1"/>
    <property type="molecule type" value="Genomic_DNA"/>
</dbReference>
<evidence type="ECO:0000256" key="6">
    <source>
        <dbReference type="ARBA" id="ARBA00023136"/>
    </source>
</evidence>
<dbReference type="NCBIfam" id="TIGR00705">
    <property type="entry name" value="SppA_67K"/>
    <property type="match status" value="1"/>
</dbReference>
<dbReference type="InterPro" id="IPR004635">
    <property type="entry name" value="Pept_S49_SppA"/>
</dbReference>
<evidence type="ECO:0000313" key="9">
    <source>
        <dbReference type="EMBL" id="HER95752.1"/>
    </source>
</evidence>
<dbReference type="InterPro" id="IPR002142">
    <property type="entry name" value="Peptidase_S49"/>
</dbReference>
<comment type="similarity">
    <text evidence="2">Belongs to the peptidase S49 family.</text>
</comment>
<keyword evidence="6" id="KW-0472">Membrane</keyword>
<feature type="active site" description="Proton donor/acceptor" evidence="7">
    <location>
        <position position="190"/>
    </location>
</feature>
<feature type="domain" description="Peptidase S49" evidence="8">
    <location>
        <begin position="121"/>
        <end position="272"/>
    </location>
</feature>
<keyword evidence="4" id="KW-0378">Hydrolase</keyword>
<gene>
    <name evidence="9" type="primary">sppA</name>
    <name evidence="9" type="ORF">ENO59_04455</name>
</gene>
<dbReference type="AlphaFoldDB" id="A0A7V2F662"/>
<evidence type="ECO:0000256" key="7">
    <source>
        <dbReference type="PIRSR" id="PIRSR001217-1"/>
    </source>
</evidence>
<dbReference type="NCBIfam" id="TIGR00706">
    <property type="entry name" value="SppA_dom"/>
    <property type="match status" value="1"/>
</dbReference>
<sequence>MRFFSALLASILGTLIALGLVLLFGFLLLFSLASLAERPPTVRAGSVLVVELGGNLPEVVSGDPLSRLLLDEPAYGLRDLTHALRKAAADHRIEAIWLRLRDLEAPWATLEEIRQALQEVKASGKMLIASCEDFGMDEADYFVASVADSVFAGPESLFEFNGLYLAAEFYKRLLDQLDVEAYVVRAGAFKSAGEPFVRERLSDENRLQLQALLDTYNQHFLASIAQARKLPIETLNRLATEQLLLTAEEAVAAGLLDGLRDAAQIQASLKTHLGYPNEDRLRQVSLTQYLRVPDREAGLATGNEGEIAVVYAVGTIVPGKSRTDPNPLFGGQFLGSETLAEALREARENNRVKAVVLRIHSPGGSAAASEAMWQAIRQTASVKPVIVSMGGLAASGGYWISTAADSIVADPLTITGSIGVIGILFNAQGLLENKIGITFDLLRTSPYADMFSGLVPPEPYELQRLEQAILATYRTFLQKVSEARGLPVDSVDALGGGRVWTGEAAHQVGLVDVLGGLDRAIEIAATKAGLAPGTYRVRTLPRPKTFAEQLLEHLEAQAARLGLRTANTPGLSETYRTAFETLRLFHGQPLAWMLPEVRIR</sequence>
<comment type="caution">
    <text evidence="9">The sequence shown here is derived from an EMBL/GenBank/DDBJ whole genome shotgun (WGS) entry which is preliminary data.</text>
</comment>
<proteinExistence type="inferred from homology"/>
<dbReference type="PANTHER" id="PTHR33209">
    <property type="entry name" value="PROTEASE 4"/>
    <property type="match status" value="1"/>
</dbReference>
<dbReference type="PIRSF" id="PIRSF001217">
    <property type="entry name" value="Protease_4_SppA"/>
    <property type="match status" value="1"/>
</dbReference>
<evidence type="ECO:0000256" key="5">
    <source>
        <dbReference type="ARBA" id="ARBA00022825"/>
    </source>
</evidence>
<dbReference type="GO" id="GO:0006465">
    <property type="term" value="P:signal peptide processing"/>
    <property type="evidence" value="ECO:0007669"/>
    <property type="project" value="InterPro"/>
</dbReference>
<dbReference type="InterPro" id="IPR047272">
    <property type="entry name" value="S49_SppA_C"/>
</dbReference>
<keyword evidence="5" id="KW-0720">Serine protease</keyword>